<feature type="compositionally biased region" description="Low complexity" evidence="1">
    <location>
        <begin position="50"/>
        <end position="61"/>
    </location>
</feature>
<dbReference type="InterPro" id="IPR051675">
    <property type="entry name" value="Endo/Exo/Phosphatase_dom_1"/>
</dbReference>
<dbReference type="PANTHER" id="PTHR21180">
    <property type="entry name" value="ENDONUCLEASE/EXONUCLEASE/PHOSPHATASE FAMILY DOMAIN-CONTAINING PROTEIN 1"/>
    <property type="match status" value="1"/>
</dbReference>
<feature type="chain" id="PRO_5016826699" evidence="2">
    <location>
        <begin position="23"/>
        <end position="127"/>
    </location>
</feature>
<dbReference type="OrthoDB" id="7510573at2"/>
<comment type="caution">
    <text evidence="3">The sequence shown here is derived from an EMBL/GenBank/DDBJ whole genome shotgun (WGS) entry which is preliminary data.</text>
</comment>
<accession>A0A370GNP8</accession>
<dbReference type="GO" id="GO:0015627">
    <property type="term" value="C:type II protein secretion system complex"/>
    <property type="evidence" value="ECO:0007669"/>
    <property type="project" value="TreeGrafter"/>
</dbReference>
<reference evidence="3 4" key="1">
    <citation type="submission" date="2018-07" db="EMBL/GenBank/DDBJ databases">
        <title>Genomic Encyclopedia of Type Strains, Phase IV (KMG-IV): sequencing the most valuable type-strain genomes for metagenomic binning, comparative biology and taxonomic classification.</title>
        <authorList>
            <person name="Goeker M."/>
        </authorList>
    </citation>
    <scope>NUCLEOTIDE SEQUENCE [LARGE SCALE GENOMIC DNA]</scope>
    <source>
        <strain evidence="3 4">DSM 16500</strain>
    </source>
</reference>
<protein>
    <submittedName>
        <fullName evidence="3">ComEA protein</fullName>
    </submittedName>
</protein>
<dbReference type="GO" id="GO:0015628">
    <property type="term" value="P:protein secretion by the type II secretion system"/>
    <property type="evidence" value="ECO:0007669"/>
    <property type="project" value="TreeGrafter"/>
</dbReference>
<dbReference type="NCBIfam" id="TIGR00426">
    <property type="entry name" value="competence protein ComEA helix-hairpin-helix repeat region"/>
    <property type="match status" value="1"/>
</dbReference>
<feature type="signal peptide" evidence="2">
    <location>
        <begin position="1"/>
        <end position="22"/>
    </location>
</feature>
<dbReference type="PANTHER" id="PTHR21180:SF32">
    <property type="entry name" value="ENDONUCLEASE_EXONUCLEASE_PHOSPHATASE FAMILY DOMAIN-CONTAINING PROTEIN 1"/>
    <property type="match status" value="1"/>
</dbReference>
<dbReference type="EMBL" id="QQAX01000007">
    <property type="protein sequence ID" value="RDI45141.1"/>
    <property type="molecule type" value="Genomic_DNA"/>
</dbReference>
<name>A0A370GNP8_9COXI</name>
<dbReference type="Proteomes" id="UP000254720">
    <property type="component" value="Unassembled WGS sequence"/>
</dbReference>
<dbReference type="AlphaFoldDB" id="A0A370GNP8"/>
<gene>
    <name evidence="3" type="ORF">C8D86_10717</name>
</gene>
<organism evidence="3 4">
    <name type="scientific">Aquicella lusitana</name>
    <dbReference type="NCBI Taxonomy" id="254246"/>
    <lineage>
        <taxon>Bacteria</taxon>
        <taxon>Pseudomonadati</taxon>
        <taxon>Pseudomonadota</taxon>
        <taxon>Gammaproteobacteria</taxon>
        <taxon>Legionellales</taxon>
        <taxon>Coxiellaceae</taxon>
        <taxon>Aquicella</taxon>
    </lineage>
</organism>
<sequence>MSFYRTLVAAVAAIALSTPVFADDAANAAQTPADNNQAVQLAEGSQQMDSTEGQSTSTEQTKVNLNNATVKELMKVKGINAAKARAIVAYRKKNGGFKSVDDLAKVKGFKKMKPETMKEIQDQVTVE</sequence>
<feature type="region of interest" description="Disordered" evidence="1">
    <location>
        <begin position="31"/>
        <end position="63"/>
    </location>
</feature>
<dbReference type="InterPro" id="IPR004509">
    <property type="entry name" value="Competence_ComEA_HhH"/>
</dbReference>
<evidence type="ECO:0000313" key="3">
    <source>
        <dbReference type="EMBL" id="RDI45141.1"/>
    </source>
</evidence>
<proteinExistence type="predicted"/>
<dbReference type="InterPro" id="IPR010994">
    <property type="entry name" value="RuvA_2-like"/>
</dbReference>
<dbReference type="SUPFAM" id="SSF47781">
    <property type="entry name" value="RuvA domain 2-like"/>
    <property type="match status" value="1"/>
</dbReference>
<dbReference type="Pfam" id="PF12836">
    <property type="entry name" value="HHH_3"/>
    <property type="match status" value="1"/>
</dbReference>
<evidence type="ECO:0000256" key="1">
    <source>
        <dbReference type="SAM" id="MobiDB-lite"/>
    </source>
</evidence>
<evidence type="ECO:0000256" key="2">
    <source>
        <dbReference type="SAM" id="SignalP"/>
    </source>
</evidence>
<dbReference type="Gene3D" id="1.10.150.280">
    <property type="entry name" value="AF1531-like domain"/>
    <property type="match status" value="1"/>
</dbReference>
<dbReference type="RefSeq" id="WP_114834012.1">
    <property type="nucleotide sequence ID" value="NZ_LR699114.1"/>
</dbReference>
<evidence type="ECO:0000313" key="4">
    <source>
        <dbReference type="Proteomes" id="UP000254720"/>
    </source>
</evidence>
<keyword evidence="4" id="KW-1185">Reference proteome</keyword>
<keyword evidence="2" id="KW-0732">Signal</keyword>